<evidence type="ECO:0000313" key="2">
    <source>
        <dbReference type="EMBL" id="MBD3702595.1"/>
    </source>
</evidence>
<evidence type="ECO:0000313" key="6">
    <source>
        <dbReference type="EMBL" id="MBD3709905.1"/>
    </source>
</evidence>
<gene>
    <name evidence="7" type="ORF">IE979_08090</name>
    <name evidence="10" type="ORF">IE980_20395</name>
    <name evidence="2" type="ORF">IE986_25040</name>
    <name evidence="4" type="ORF">IE987_23150</name>
    <name evidence="8" type="ORF">IE988_24605</name>
    <name evidence="3" type="ORF">IE990_14650</name>
    <name evidence="1" type="ORF">IE991_14175</name>
    <name evidence="9" type="ORF">IE992_25140</name>
    <name evidence="5" type="ORF">IE996_00175</name>
    <name evidence="6" type="ORF">IE996_28570</name>
</gene>
<dbReference type="EMBL" id="JACXTJ010000004">
    <property type="protein sequence ID" value="MBD3721585.1"/>
    <property type="molecule type" value="Genomic_DNA"/>
</dbReference>
<dbReference type="EMBL" id="JACXTH010000001">
    <property type="protein sequence ID" value="MBD3704451.1"/>
    <property type="molecule type" value="Genomic_DNA"/>
</dbReference>
<dbReference type="Proteomes" id="UP000609027">
    <property type="component" value="Unassembled WGS sequence"/>
</dbReference>
<dbReference type="EMBL" id="JACXTN010000001">
    <property type="protein sequence ID" value="MBD3709905.1"/>
    <property type="molecule type" value="Genomic_DNA"/>
</dbReference>
<dbReference type="Proteomes" id="UP000655796">
    <property type="component" value="Unassembled WGS sequence"/>
</dbReference>
<dbReference type="Proteomes" id="UP000639195">
    <property type="component" value="Unassembled WGS sequence"/>
</dbReference>
<dbReference type="Proteomes" id="UP000657739">
    <property type="component" value="Unassembled WGS sequence"/>
</dbReference>
<name>A0A927DWK3_KLEPN</name>
<protein>
    <submittedName>
        <fullName evidence="8">Uncharacterized protein</fullName>
    </submittedName>
</protein>
<dbReference type="Proteomes" id="UP000616340">
    <property type="component" value="Unassembled WGS sequence"/>
</dbReference>
<proteinExistence type="predicted"/>
<dbReference type="RefSeq" id="WP_009309066.1">
    <property type="nucleotide sequence ID" value="NZ_BIIV01000004.1"/>
</dbReference>
<organism evidence="8 11">
    <name type="scientific">Klebsiella pneumoniae</name>
    <dbReference type="NCBI Taxonomy" id="573"/>
    <lineage>
        <taxon>Bacteria</taxon>
        <taxon>Pseudomonadati</taxon>
        <taxon>Pseudomonadota</taxon>
        <taxon>Gammaproteobacteria</taxon>
        <taxon>Enterobacterales</taxon>
        <taxon>Enterobacteriaceae</taxon>
        <taxon>Klebsiella/Raoultella group</taxon>
        <taxon>Klebsiella</taxon>
        <taxon>Klebsiella pneumoniae complex</taxon>
    </lineage>
</organism>
<evidence type="ECO:0000313" key="9">
    <source>
        <dbReference type="EMBL" id="MBD3721585.1"/>
    </source>
</evidence>
<dbReference type="EMBL" id="JACXSW010000013">
    <property type="protein sequence ID" value="MBD3715848.1"/>
    <property type="molecule type" value="Genomic_DNA"/>
</dbReference>
<dbReference type="EMBL" id="JACXSX010000001">
    <property type="protein sequence ID" value="MBD3744136.1"/>
    <property type="molecule type" value="Genomic_DNA"/>
</dbReference>
<sequence>MNDFEDLPLNATDALNNIHLLIGVARVLDGTATQRELSINIIEFVDMYVSAAIEEIKG</sequence>
<dbReference type="EMBL" id="JACXTE010000001">
    <property type="protein sequence ID" value="MBD3708495.1"/>
    <property type="molecule type" value="Genomic_DNA"/>
</dbReference>
<evidence type="ECO:0000313" key="11">
    <source>
        <dbReference type="Proteomes" id="UP000622731"/>
    </source>
</evidence>
<evidence type="ECO:0000313" key="4">
    <source>
        <dbReference type="EMBL" id="MBD3708495.1"/>
    </source>
</evidence>
<evidence type="ECO:0000313" key="3">
    <source>
        <dbReference type="EMBL" id="MBD3704451.1"/>
    </source>
</evidence>
<comment type="caution">
    <text evidence="8">The sequence shown here is derived from an EMBL/GenBank/DDBJ whole genome shotgun (WGS) entry which is preliminary data.</text>
</comment>
<evidence type="ECO:0000313" key="10">
    <source>
        <dbReference type="EMBL" id="MBD3744136.1"/>
    </source>
</evidence>
<reference evidence="8" key="1">
    <citation type="submission" date="2020-07" db="EMBL/GenBank/DDBJ databases">
        <title>Clinical and genomic characterization of carbapenemase-producing Enterobacterales causing secondary infections during the COVID-19 crisis at a New York City hospital.</title>
        <authorList>
            <person name="Gomez-Simmonds A."/>
            <person name="Annavajhala M.K."/>
            <person name="Uhlemann A.-C."/>
        </authorList>
    </citation>
    <scope>NUCLEOTIDE SEQUENCE</scope>
    <source>
        <strain evidence="7">KP1827</strain>
        <strain evidence="10">KP1828</strain>
        <strain evidence="2">NK1590</strain>
        <strain evidence="4">NK1593</strain>
        <strain evidence="8">NK1594</strain>
        <strain evidence="3">NK1596</strain>
        <strain evidence="1">NK1597</strain>
        <strain evidence="9">NK1607</strain>
        <strain evidence="5">NK1677</strain>
    </source>
</reference>
<dbReference type="EMBL" id="JACXTD010000003">
    <property type="protein sequence ID" value="MBD3702595.1"/>
    <property type="molecule type" value="Genomic_DNA"/>
</dbReference>
<evidence type="ECO:0000313" key="5">
    <source>
        <dbReference type="EMBL" id="MBD3708904.1"/>
    </source>
</evidence>
<dbReference type="Proteomes" id="UP000623974">
    <property type="component" value="Unassembled WGS sequence"/>
</dbReference>
<evidence type="ECO:0000313" key="8">
    <source>
        <dbReference type="EMBL" id="MBD3720336.1"/>
    </source>
</evidence>
<accession>A0A927DWK3</accession>
<dbReference type="Proteomes" id="UP000631473">
    <property type="component" value="Unassembled WGS sequence"/>
</dbReference>
<dbReference type="AlphaFoldDB" id="A0A927DWK3"/>
<dbReference type="Proteomes" id="UP000652007">
    <property type="component" value="Unassembled WGS sequence"/>
</dbReference>
<dbReference type="EMBL" id="JACXTN010000001">
    <property type="protein sequence ID" value="MBD3708904.1"/>
    <property type="molecule type" value="Genomic_DNA"/>
</dbReference>
<dbReference type="EMBL" id="JACXTI010000002">
    <property type="protein sequence ID" value="MBD3701019.1"/>
    <property type="molecule type" value="Genomic_DNA"/>
</dbReference>
<dbReference type="EMBL" id="JACXTF010000001">
    <property type="protein sequence ID" value="MBD3720336.1"/>
    <property type="molecule type" value="Genomic_DNA"/>
</dbReference>
<evidence type="ECO:0000313" key="7">
    <source>
        <dbReference type="EMBL" id="MBD3715848.1"/>
    </source>
</evidence>
<dbReference type="Proteomes" id="UP000622731">
    <property type="component" value="Unassembled WGS sequence"/>
</dbReference>
<evidence type="ECO:0000313" key="1">
    <source>
        <dbReference type="EMBL" id="MBD3701019.1"/>
    </source>
</evidence>